<dbReference type="EC" id="1.7.5.1" evidence="5"/>
<keyword evidence="6" id="KW-1003">Cell membrane</keyword>
<evidence type="ECO:0000256" key="14">
    <source>
        <dbReference type="ARBA" id="ARBA00023136"/>
    </source>
</evidence>
<feature type="compositionally biased region" description="Basic and acidic residues" evidence="16">
    <location>
        <begin position="1023"/>
        <end position="1040"/>
    </location>
</feature>
<keyword evidence="14" id="KW-0472">Membrane</keyword>
<dbReference type="NCBIfam" id="TIGR03479">
    <property type="entry name" value="DMSO_red_II_alp"/>
    <property type="match status" value="1"/>
</dbReference>
<dbReference type="SUPFAM" id="SSF53706">
    <property type="entry name" value="Formate dehydrogenase/DMSO reductase, domains 1-3"/>
    <property type="match status" value="1"/>
</dbReference>
<feature type="compositionally biased region" description="Low complexity" evidence="16">
    <location>
        <begin position="991"/>
        <end position="1008"/>
    </location>
</feature>
<evidence type="ECO:0000256" key="9">
    <source>
        <dbReference type="ARBA" id="ARBA00022723"/>
    </source>
</evidence>
<dbReference type="GO" id="GO:0046872">
    <property type="term" value="F:metal ion binding"/>
    <property type="evidence" value="ECO:0007669"/>
    <property type="project" value="UniProtKB-KW"/>
</dbReference>
<dbReference type="Gene3D" id="3.40.228.10">
    <property type="entry name" value="Dimethylsulfoxide Reductase, domain 2"/>
    <property type="match status" value="1"/>
</dbReference>
<keyword evidence="12" id="KW-0408">Iron</keyword>
<comment type="cofactor">
    <cofactor evidence="1">
        <name>Mo-bis(molybdopterin guanine dinucleotide)</name>
        <dbReference type="ChEBI" id="CHEBI:60539"/>
    </cofactor>
</comment>
<dbReference type="PANTHER" id="PTHR43105:SF2">
    <property type="entry name" value="RESPIRATORY NITRATE REDUCTASE 2 ALPHA CHAIN"/>
    <property type="match status" value="1"/>
</dbReference>
<keyword evidence="9" id="KW-0479">Metal-binding</keyword>
<feature type="domain" description="4Fe-4S Mo/W bis-MGD-type" evidence="17">
    <location>
        <begin position="79"/>
        <end position="143"/>
    </location>
</feature>
<evidence type="ECO:0000256" key="15">
    <source>
        <dbReference type="ARBA" id="ARBA00048294"/>
    </source>
</evidence>
<dbReference type="SUPFAM" id="SSF50692">
    <property type="entry name" value="ADC-like"/>
    <property type="match status" value="1"/>
</dbReference>
<keyword evidence="11" id="KW-0560">Oxidoreductase</keyword>
<keyword evidence="8" id="KW-0500">Molybdenum</keyword>
<dbReference type="InterPro" id="IPR037943">
    <property type="entry name" value="MopB_CT_Nitrate-R-NarG-like"/>
</dbReference>
<evidence type="ECO:0000256" key="11">
    <source>
        <dbReference type="ARBA" id="ARBA00023002"/>
    </source>
</evidence>
<reference evidence="18 19" key="1">
    <citation type="journal article" date="2019" name="Int. J. Syst. Evol. Microbiol.">
        <title>The Global Catalogue of Microorganisms (GCM) 10K type strain sequencing project: providing services to taxonomists for standard genome sequencing and annotation.</title>
        <authorList>
            <consortium name="The Broad Institute Genomics Platform"/>
            <consortium name="The Broad Institute Genome Sequencing Center for Infectious Disease"/>
            <person name="Wu L."/>
            <person name="Ma J."/>
        </authorList>
    </citation>
    <scope>NUCLEOTIDE SEQUENCE [LARGE SCALE GENOMIC DNA]</scope>
    <source>
        <strain evidence="18 19">XZYJT29</strain>
    </source>
</reference>
<evidence type="ECO:0000256" key="8">
    <source>
        <dbReference type="ARBA" id="ARBA00022505"/>
    </source>
</evidence>
<dbReference type="InterPro" id="IPR006656">
    <property type="entry name" value="Mopterin_OxRdtase"/>
</dbReference>
<dbReference type="PROSITE" id="PS51669">
    <property type="entry name" value="4FE4S_MOW_BIS_MGD"/>
    <property type="match status" value="1"/>
</dbReference>
<protein>
    <recommendedName>
        <fullName evidence="5">nitrate reductase (quinone)</fullName>
        <ecNumber evidence="5">1.7.5.1</ecNumber>
    </recommendedName>
</protein>
<dbReference type="GO" id="GO:0051539">
    <property type="term" value="F:4 iron, 4 sulfur cluster binding"/>
    <property type="evidence" value="ECO:0007669"/>
    <property type="project" value="UniProtKB-KW"/>
</dbReference>
<keyword evidence="7" id="KW-0004">4Fe-4S</keyword>
<keyword evidence="10" id="KW-0732">Signal</keyword>
<dbReference type="Gene3D" id="3.40.50.12440">
    <property type="match status" value="2"/>
</dbReference>
<comment type="similarity">
    <text evidence="4">Belongs to the prokaryotic molybdopterin-containing oxidoreductase family.</text>
</comment>
<dbReference type="EMBL" id="JBHTAS010000001">
    <property type="protein sequence ID" value="MFC7139853.1"/>
    <property type="molecule type" value="Genomic_DNA"/>
</dbReference>
<name>A0ABD5XXI6_9EURY</name>
<dbReference type="PROSITE" id="PS00551">
    <property type="entry name" value="MOLYBDOPTERIN_PROK_1"/>
    <property type="match status" value="1"/>
</dbReference>
<dbReference type="InterPro" id="IPR050123">
    <property type="entry name" value="Prok_molybdopt-oxidoreductase"/>
</dbReference>
<evidence type="ECO:0000256" key="1">
    <source>
        <dbReference type="ARBA" id="ARBA00001942"/>
    </source>
</evidence>
<dbReference type="InterPro" id="IPR006657">
    <property type="entry name" value="MoPterin_dinucl-bd_dom"/>
</dbReference>
<evidence type="ECO:0000256" key="4">
    <source>
        <dbReference type="ARBA" id="ARBA00010312"/>
    </source>
</evidence>
<accession>A0ABD5XXI6</accession>
<gene>
    <name evidence="18" type="ORF">ACFQMA_08380</name>
</gene>
<sequence length="1040" mass="117006">MNDNRPNDAGDAGESSRGVGRRDFLKGLGLSTALGLSGAGVADQFTQLSGIERVDGEDYIGNYPYRDWEDFYREKWDWDSVARSTHGVNCTGSCSWNVYVKNGQVWREEQAADYPEINDELPSSNPRGCQKGACYTDYVNAEQRIKYPLRRTGQRGEGKWERISWEEALTEIAEKVIEEVQQGNYDAISGFTPIPAMSPISFASGSRLISLIGGVVHSFYDWYSDLPPGEPITWGTQTDNAESADWYNADYIIAWGSNINVTRIPDAKFFLEAAYKGTKRVGIFTDYSQTAIHCDDWLSPEAGTDAALALGMARTIVEEDLYDEAHLKEQSDMPLLVREDTGKFLRVADVPALSTDGDPGKVFVMVDQQGDLRNAPGSLGNRDGQHDESASIELDFDPQLAVEGSVDLAGGGSAQVRTVWSHVVDELSQYTPDAINEITNVGAETHQEIAREFAQADRGKIIHGKGVNDWYHNDLGNRAIQLLVTLTGHIGRQGTGFDHYVGQEKIWTYHGWRELSYPTENVRAVPTTLWTYYHGDILGNIEPETRERIQTAIERGWMPIYPKEREDGARPDPSVFFCWRGNYFNQSKGGIAIENVLWPKLDLIVDINFRMDSTALYSDIVLPAASHYEKYDLNMTDMHSYVHPFTPAIEPLGGSKTDWEIFRLLAEKIQEIACERDLEPVSDREFDRDIDLTTLHDDYVRNQLDDEPNALVEDRAACEYILDHSEETNPEEGDGRITFDDTVEQPRRFLAAGDHWTSPLEEDQPYVPWKRYVQQKNPWPTFTGRQQYYIDHDWFLELGEEVPTFKDPEVLQQPEQYPLRYNTPHGRWSIHSTWRDNEHMLRLQRGEPIVYLHPDDAEERGIEDGDTVRIYNDLDEIEVGVKIYPSAQPGVAKLYFAWERFQFPSRGNFNTLVGMYMKPTQLVQYPEDTGEHLSFRPNYWGPTGVNSDVRVDVELVEAASGDEGQDATAAPDETENVVPETPADDETGPITEDGTATETEPTPTDTAGSLDVELADGGSPGADGRKPGDAVDDRTGGKSQ</sequence>
<evidence type="ECO:0000256" key="6">
    <source>
        <dbReference type="ARBA" id="ARBA00022475"/>
    </source>
</evidence>
<dbReference type="InterPro" id="IPR006311">
    <property type="entry name" value="TAT_signal"/>
</dbReference>
<dbReference type="RefSeq" id="WP_274325420.1">
    <property type="nucleotide sequence ID" value="NZ_CP118158.1"/>
</dbReference>
<proteinExistence type="inferred from homology"/>
<dbReference type="SMART" id="SM00926">
    <property type="entry name" value="Molybdop_Fe4S4"/>
    <property type="match status" value="1"/>
</dbReference>
<dbReference type="InterPro" id="IPR009010">
    <property type="entry name" value="Asp_de-COase-like_dom_sf"/>
</dbReference>
<evidence type="ECO:0000256" key="7">
    <source>
        <dbReference type="ARBA" id="ARBA00022485"/>
    </source>
</evidence>
<dbReference type="GO" id="GO:0160182">
    <property type="term" value="F:nitrate reductase (quinone) activity"/>
    <property type="evidence" value="ECO:0007669"/>
    <property type="project" value="UniProtKB-EC"/>
</dbReference>
<comment type="cofactor">
    <cofactor evidence="2">
        <name>[4Fe-4S] cluster</name>
        <dbReference type="ChEBI" id="CHEBI:49883"/>
    </cofactor>
</comment>
<dbReference type="GO" id="GO:0005886">
    <property type="term" value="C:plasma membrane"/>
    <property type="evidence" value="ECO:0007669"/>
    <property type="project" value="UniProtKB-SubCell"/>
</dbReference>
<evidence type="ECO:0000256" key="5">
    <source>
        <dbReference type="ARBA" id="ARBA00012500"/>
    </source>
</evidence>
<evidence type="ECO:0000256" key="10">
    <source>
        <dbReference type="ARBA" id="ARBA00022729"/>
    </source>
</evidence>
<evidence type="ECO:0000256" key="2">
    <source>
        <dbReference type="ARBA" id="ARBA00001966"/>
    </source>
</evidence>
<dbReference type="InterPro" id="IPR006963">
    <property type="entry name" value="Mopterin_OxRdtase_4Fe-4S_dom"/>
</dbReference>
<feature type="region of interest" description="Disordered" evidence="16">
    <location>
        <begin position="960"/>
        <end position="1040"/>
    </location>
</feature>
<evidence type="ECO:0000313" key="19">
    <source>
        <dbReference type="Proteomes" id="UP001596432"/>
    </source>
</evidence>
<comment type="subcellular location">
    <subcellularLocation>
        <location evidence="3">Cell membrane</location>
        <topology evidence="3">Peripheral membrane protein</topology>
    </subcellularLocation>
</comment>
<dbReference type="GeneID" id="78820118"/>
<dbReference type="Gene3D" id="3.40.50.740">
    <property type="match status" value="1"/>
</dbReference>
<evidence type="ECO:0000256" key="12">
    <source>
        <dbReference type="ARBA" id="ARBA00023004"/>
    </source>
</evidence>
<dbReference type="AlphaFoldDB" id="A0ABD5XXI6"/>
<evidence type="ECO:0000256" key="13">
    <source>
        <dbReference type="ARBA" id="ARBA00023014"/>
    </source>
</evidence>
<dbReference type="CDD" id="cd02776">
    <property type="entry name" value="MopB_CT_Nitrate-R-NarG-like"/>
    <property type="match status" value="1"/>
</dbReference>
<keyword evidence="19" id="KW-1185">Reference proteome</keyword>
<evidence type="ECO:0000313" key="18">
    <source>
        <dbReference type="EMBL" id="MFC7139853.1"/>
    </source>
</evidence>
<dbReference type="InterPro" id="IPR017840">
    <property type="entry name" value="DMSO_Rdtase_II_Mopterin_su"/>
</dbReference>
<dbReference type="CDD" id="cd02750">
    <property type="entry name" value="MopB_Nitrate-R-NarG-like"/>
    <property type="match status" value="1"/>
</dbReference>
<evidence type="ECO:0000259" key="17">
    <source>
        <dbReference type="PROSITE" id="PS51669"/>
    </source>
</evidence>
<dbReference type="Pfam" id="PF01568">
    <property type="entry name" value="Molydop_binding"/>
    <property type="match status" value="1"/>
</dbReference>
<organism evidence="18 19">
    <name type="scientific">Halosimplex aquaticum</name>
    <dbReference type="NCBI Taxonomy" id="3026162"/>
    <lineage>
        <taxon>Archaea</taxon>
        <taxon>Methanobacteriati</taxon>
        <taxon>Methanobacteriota</taxon>
        <taxon>Stenosarchaea group</taxon>
        <taxon>Halobacteria</taxon>
        <taxon>Halobacteriales</taxon>
        <taxon>Haloarculaceae</taxon>
        <taxon>Halosimplex</taxon>
    </lineage>
</organism>
<evidence type="ECO:0000256" key="3">
    <source>
        <dbReference type="ARBA" id="ARBA00004202"/>
    </source>
</evidence>
<dbReference type="InterPro" id="IPR027467">
    <property type="entry name" value="MopterinOxRdtase_cofactor_BS"/>
</dbReference>
<comment type="catalytic activity">
    <reaction evidence="15">
        <text>nitrate + a quinol = a quinone + nitrite + H2O</text>
        <dbReference type="Rhea" id="RHEA:56144"/>
        <dbReference type="ChEBI" id="CHEBI:15377"/>
        <dbReference type="ChEBI" id="CHEBI:16301"/>
        <dbReference type="ChEBI" id="CHEBI:17632"/>
        <dbReference type="ChEBI" id="CHEBI:24646"/>
        <dbReference type="ChEBI" id="CHEBI:132124"/>
        <dbReference type="EC" id="1.7.5.1"/>
    </reaction>
</comment>
<keyword evidence="13" id="KW-0411">Iron-sulfur</keyword>
<dbReference type="Proteomes" id="UP001596432">
    <property type="component" value="Unassembled WGS sequence"/>
</dbReference>
<dbReference type="PANTHER" id="PTHR43105">
    <property type="entry name" value="RESPIRATORY NITRATE REDUCTASE"/>
    <property type="match status" value="1"/>
</dbReference>
<dbReference type="Pfam" id="PF00384">
    <property type="entry name" value="Molybdopterin"/>
    <property type="match status" value="1"/>
</dbReference>
<evidence type="ECO:0000256" key="16">
    <source>
        <dbReference type="SAM" id="MobiDB-lite"/>
    </source>
</evidence>
<dbReference type="PROSITE" id="PS51318">
    <property type="entry name" value="TAT"/>
    <property type="match status" value="1"/>
</dbReference>
<comment type="caution">
    <text evidence="18">The sequence shown here is derived from an EMBL/GenBank/DDBJ whole genome shotgun (WGS) entry which is preliminary data.</text>
</comment>